<feature type="transmembrane region" description="Helical" evidence="1">
    <location>
        <begin position="106"/>
        <end position="124"/>
    </location>
</feature>
<sequence>MNEIKWNRLLKLLSVLIPTSFTFFVILDNAIFAWSDNYQFVQHVMSMDTVESVVHWRGIQNPTIWKIAYNFLITCESLTFFIGILALYKMIKAFNEDKKTFEKAKFWGYITLILTLAIWFFGFIDLGGEWFKMWLSPSWNGQPIAAWLSIIFISLLTLYQMPEPSEFT</sequence>
<keyword evidence="3" id="KW-1185">Reference proteome</keyword>
<dbReference type="Pfam" id="PF09933">
    <property type="entry name" value="DUF2165"/>
    <property type="match status" value="1"/>
</dbReference>
<evidence type="ECO:0000313" key="3">
    <source>
        <dbReference type="Proteomes" id="UP001179647"/>
    </source>
</evidence>
<accession>A0AAF0CUX0</accession>
<keyword evidence="1" id="KW-0812">Transmembrane</keyword>
<reference evidence="2" key="1">
    <citation type="submission" date="2022-10" db="EMBL/GenBank/DDBJ databases">
        <title>Vagococcus sp. isolated from poultry meat.</title>
        <authorList>
            <person name="Johansson P."/>
            <person name="Bjorkroth J."/>
        </authorList>
    </citation>
    <scope>NUCLEOTIDE SEQUENCE</scope>
    <source>
        <strain evidence="2">STAA11</strain>
    </source>
</reference>
<keyword evidence="1" id="KW-0472">Membrane</keyword>
<feature type="transmembrane region" description="Helical" evidence="1">
    <location>
        <begin position="67"/>
        <end position="86"/>
    </location>
</feature>
<dbReference type="InterPro" id="IPR018681">
    <property type="entry name" value="DUF2165_transmembrane"/>
</dbReference>
<name>A0AAF0CUX0_9ENTE</name>
<evidence type="ECO:0000256" key="1">
    <source>
        <dbReference type="SAM" id="Phobius"/>
    </source>
</evidence>
<dbReference type="AlphaFoldDB" id="A0AAF0CUX0"/>
<dbReference type="KEGG" id="vie:OL234_00730"/>
<proteinExistence type="predicted"/>
<organism evidence="2 3">
    <name type="scientific">Vagococcus intermedius</name>
    <dbReference type="NCBI Taxonomy" id="2991418"/>
    <lineage>
        <taxon>Bacteria</taxon>
        <taxon>Bacillati</taxon>
        <taxon>Bacillota</taxon>
        <taxon>Bacilli</taxon>
        <taxon>Lactobacillales</taxon>
        <taxon>Enterococcaceae</taxon>
        <taxon>Vagococcus</taxon>
    </lineage>
</organism>
<keyword evidence="1" id="KW-1133">Transmembrane helix</keyword>
<evidence type="ECO:0000313" key="2">
    <source>
        <dbReference type="EMBL" id="WEG73465.1"/>
    </source>
</evidence>
<dbReference type="Proteomes" id="UP001179647">
    <property type="component" value="Chromosome"/>
</dbReference>
<dbReference type="RefSeq" id="WP_275469264.1">
    <property type="nucleotide sequence ID" value="NZ_CP110232.1"/>
</dbReference>
<gene>
    <name evidence="2" type="ORF">OL234_00730</name>
</gene>
<feature type="transmembrane region" description="Helical" evidence="1">
    <location>
        <begin position="144"/>
        <end position="161"/>
    </location>
</feature>
<feature type="transmembrane region" description="Helical" evidence="1">
    <location>
        <begin position="12"/>
        <end position="35"/>
    </location>
</feature>
<protein>
    <submittedName>
        <fullName evidence="2">DUF2165 domain-containing protein</fullName>
    </submittedName>
</protein>
<dbReference type="EMBL" id="CP110232">
    <property type="protein sequence ID" value="WEG73465.1"/>
    <property type="molecule type" value="Genomic_DNA"/>
</dbReference>